<dbReference type="Proteomes" id="UP001596074">
    <property type="component" value="Unassembled WGS sequence"/>
</dbReference>
<accession>A0ABW1A9X4</accession>
<protein>
    <submittedName>
        <fullName evidence="1">Uncharacterized protein</fullName>
    </submittedName>
</protein>
<dbReference type="RefSeq" id="WP_378286523.1">
    <property type="nucleotide sequence ID" value="NZ_JBHSON010000058.1"/>
</dbReference>
<evidence type="ECO:0000313" key="1">
    <source>
        <dbReference type="EMBL" id="MFC5750764.1"/>
    </source>
</evidence>
<sequence>MTFALDSGMTTTANGGIEINNALSIDTSPPEGNRIAVRITRLR</sequence>
<name>A0ABW1A9X4_9ACTN</name>
<reference evidence="2" key="1">
    <citation type="journal article" date="2019" name="Int. J. Syst. Evol. Microbiol.">
        <title>The Global Catalogue of Microorganisms (GCM) 10K type strain sequencing project: providing services to taxonomists for standard genome sequencing and annotation.</title>
        <authorList>
            <consortium name="The Broad Institute Genomics Platform"/>
            <consortium name="The Broad Institute Genome Sequencing Center for Infectious Disease"/>
            <person name="Wu L."/>
            <person name="Ma J."/>
        </authorList>
    </citation>
    <scope>NUCLEOTIDE SEQUENCE [LARGE SCALE GENOMIC DNA]</scope>
    <source>
        <strain evidence="2">KCTC 42087</strain>
    </source>
</reference>
<comment type="caution">
    <text evidence="1">The sequence shown here is derived from an EMBL/GenBank/DDBJ whole genome shotgun (WGS) entry which is preliminary data.</text>
</comment>
<organism evidence="1 2">
    <name type="scientific">Actinomadura rugatobispora</name>
    <dbReference type="NCBI Taxonomy" id="1994"/>
    <lineage>
        <taxon>Bacteria</taxon>
        <taxon>Bacillati</taxon>
        <taxon>Actinomycetota</taxon>
        <taxon>Actinomycetes</taxon>
        <taxon>Streptosporangiales</taxon>
        <taxon>Thermomonosporaceae</taxon>
        <taxon>Actinomadura</taxon>
    </lineage>
</organism>
<keyword evidence="2" id="KW-1185">Reference proteome</keyword>
<proteinExistence type="predicted"/>
<evidence type="ECO:0000313" key="2">
    <source>
        <dbReference type="Proteomes" id="UP001596074"/>
    </source>
</evidence>
<gene>
    <name evidence="1" type="ORF">ACFPZN_34540</name>
</gene>
<dbReference type="EMBL" id="JBHSON010000058">
    <property type="protein sequence ID" value="MFC5750764.1"/>
    <property type="molecule type" value="Genomic_DNA"/>
</dbReference>